<feature type="signal peptide" evidence="3">
    <location>
        <begin position="1"/>
        <end position="33"/>
    </location>
</feature>
<reference evidence="5" key="1">
    <citation type="submission" date="2018-10" db="EMBL/GenBank/DDBJ databases">
        <title>Transcriptome assembly of Aceria tosichella (Wheat curl mite) Type 2.</title>
        <authorList>
            <person name="Scully E.D."/>
            <person name="Geib S.M."/>
            <person name="Palmer N.A."/>
            <person name="Gupta A.K."/>
            <person name="Sarath G."/>
            <person name="Tatineni S."/>
        </authorList>
    </citation>
    <scope>NUCLEOTIDE SEQUENCE</scope>
    <source>
        <strain evidence="5">LincolnNE</strain>
    </source>
</reference>
<dbReference type="InterPro" id="IPR002049">
    <property type="entry name" value="LE_dom"/>
</dbReference>
<keyword evidence="1" id="KW-0424">Laminin EGF-like domain</keyword>
<dbReference type="Gene3D" id="2.10.25.10">
    <property type="entry name" value="Laminin"/>
    <property type="match status" value="1"/>
</dbReference>
<organism evidence="5">
    <name type="scientific">Aceria tosichella</name>
    <name type="common">wheat curl mite</name>
    <dbReference type="NCBI Taxonomy" id="561515"/>
    <lineage>
        <taxon>Eukaryota</taxon>
        <taxon>Metazoa</taxon>
        <taxon>Ecdysozoa</taxon>
        <taxon>Arthropoda</taxon>
        <taxon>Chelicerata</taxon>
        <taxon>Arachnida</taxon>
        <taxon>Acari</taxon>
        <taxon>Acariformes</taxon>
        <taxon>Trombidiformes</taxon>
        <taxon>Prostigmata</taxon>
        <taxon>Eupodina</taxon>
        <taxon>Eriophyoidea</taxon>
        <taxon>Eriophyidae</taxon>
        <taxon>Eriophyinae</taxon>
        <taxon>Aceriini</taxon>
        <taxon>Aceria</taxon>
    </lineage>
</organism>
<feature type="domain" description="Laminin EGF-like" evidence="4">
    <location>
        <begin position="47"/>
        <end position="94"/>
    </location>
</feature>
<dbReference type="CDD" id="cd00055">
    <property type="entry name" value="EGF_Lam"/>
    <property type="match status" value="1"/>
</dbReference>
<dbReference type="AlphaFoldDB" id="A0A6G1SF50"/>
<feature type="disulfide bond" evidence="1">
    <location>
        <begin position="47"/>
        <end position="59"/>
    </location>
</feature>
<feature type="coiled-coil region" evidence="2">
    <location>
        <begin position="301"/>
        <end position="328"/>
    </location>
</feature>
<dbReference type="Pfam" id="PF00053">
    <property type="entry name" value="EGF_laminin"/>
    <property type="match status" value="1"/>
</dbReference>
<dbReference type="SMART" id="SM00180">
    <property type="entry name" value="EGF_Lam"/>
    <property type="match status" value="1"/>
</dbReference>
<feature type="coiled-coil region" evidence="2">
    <location>
        <begin position="353"/>
        <end position="440"/>
    </location>
</feature>
<name>A0A6G1SF50_9ACAR</name>
<dbReference type="PROSITE" id="PS50027">
    <property type="entry name" value="EGF_LAM_2"/>
    <property type="match status" value="1"/>
</dbReference>
<dbReference type="EMBL" id="GGYP01004257">
    <property type="protein sequence ID" value="MDE49028.1"/>
    <property type="molecule type" value="Transcribed_RNA"/>
</dbReference>
<evidence type="ECO:0000259" key="4">
    <source>
        <dbReference type="PROSITE" id="PS50027"/>
    </source>
</evidence>
<dbReference type="SUPFAM" id="SSF58104">
    <property type="entry name" value="Methyl-accepting chemotaxis protein (MCP) signaling domain"/>
    <property type="match status" value="1"/>
</dbReference>
<evidence type="ECO:0000256" key="1">
    <source>
        <dbReference type="PROSITE-ProRule" id="PRU00460"/>
    </source>
</evidence>
<proteinExistence type="predicted"/>
<keyword evidence="1" id="KW-1015">Disulfide bond</keyword>
<feature type="coiled-coil region" evidence="2">
    <location>
        <begin position="472"/>
        <end position="534"/>
    </location>
</feature>
<evidence type="ECO:0000313" key="5">
    <source>
        <dbReference type="EMBL" id="MDE49028.1"/>
    </source>
</evidence>
<sequence length="687" mass="76796">MQRRNISSSRLFIMSLLASTLIVFLLLLTGHQSNNILAESYQITTNCDCNPAGSNSSECNRVTGQCDCKNTNIVGLKCDKCRENYHNLASGCVECDTCYQIVQLGVEHHRRELDELTDMINKLENNPEISNEKNFAKQLLDLMTRVNDLLGQAEHAQGIESSLLSQFEILLARVKKVKGITDGIDKYLKSTKPVLKEAGGNITIAEELLRRIQEEGLKAEKYLMTEGMTALDRARERADKMGKQSQKMSEWAKESRQLADQHEADAAKIKEHTLAAMNFTLIAYELAKDAAIAQEANAKNIARLRQKIENLVELLAKTKKMTAEATNEAKKSYDEALALYTLINSLQINKADIPKLKQQAADHLKNAQKLRTEVEEFITRHAQLLDSTQFKLNEMKALLAEAIRQQSITDAQLADIDKTIQKAKDAVKQGDKTLKEAQDTLATLLKFDQKVQESQKEAMEALKKIPGIRKMIKQAEDKTKDAANKLDSALADATDARDIAQQAFGLANETSVDIRKIRLEAGELKSRISTLKTQASELGDNINHTSAAMDQFEGVARTDGELAQQALNRANQAAMSARNATETAKNLLNLLNPLLKSIDKIEGIDGNKLGQLEDELAKLKQKFAESNLAAITDDLLAQRDKQRELMKEYQALIDWLIKEVANIKAIRDSLPDKCFKRVRLEVPMHEN</sequence>
<keyword evidence="3" id="KW-0732">Signal</keyword>
<protein>
    <submittedName>
        <fullName evidence="5">Laminin subunit gamma-1</fullName>
    </submittedName>
</protein>
<evidence type="ECO:0000256" key="3">
    <source>
        <dbReference type="SAM" id="SignalP"/>
    </source>
</evidence>
<evidence type="ECO:0000256" key="2">
    <source>
        <dbReference type="SAM" id="Coils"/>
    </source>
</evidence>
<dbReference type="SUPFAM" id="SSF57196">
    <property type="entry name" value="EGF/Laminin"/>
    <property type="match status" value="1"/>
</dbReference>
<gene>
    <name evidence="5" type="primary">LanB2</name>
    <name evidence="5" type="ORF">g.11390</name>
</gene>
<feature type="disulfide bond" evidence="1">
    <location>
        <begin position="49"/>
        <end position="66"/>
    </location>
</feature>
<comment type="caution">
    <text evidence="1">Lacks conserved residue(s) required for the propagation of feature annotation.</text>
</comment>
<accession>A0A6G1SF50</accession>
<feature type="chain" id="PRO_5026241285" evidence="3">
    <location>
        <begin position="34"/>
        <end position="687"/>
    </location>
</feature>
<keyword evidence="2" id="KW-0175">Coiled coil</keyword>